<protein>
    <submittedName>
        <fullName evidence="3">Uncharacterized protein LOC108670541</fullName>
    </submittedName>
</protein>
<evidence type="ECO:0000259" key="1">
    <source>
        <dbReference type="Pfam" id="PF14529"/>
    </source>
</evidence>
<evidence type="ECO:0000313" key="2">
    <source>
        <dbReference type="Proteomes" id="UP000694843"/>
    </source>
</evidence>
<dbReference type="InterPro" id="IPR036691">
    <property type="entry name" value="Endo/exonu/phosph_ase_sf"/>
</dbReference>
<dbReference type="PANTHER" id="PTHR33273">
    <property type="entry name" value="DOMAIN-CONTAINING PROTEIN, PUTATIVE-RELATED"/>
    <property type="match status" value="1"/>
</dbReference>
<dbReference type="Gene3D" id="3.60.10.10">
    <property type="entry name" value="Endonuclease/exonuclease/phosphatase"/>
    <property type="match status" value="1"/>
</dbReference>
<organism evidence="2 3">
    <name type="scientific">Hyalella azteca</name>
    <name type="common">Amphipod</name>
    <dbReference type="NCBI Taxonomy" id="294128"/>
    <lineage>
        <taxon>Eukaryota</taxon>
        <taxon>Metazoa</taxon>
        <taxon>Ecdysozoa</taxon>
        <taxon>Arthropoda</taxon>
        <taxon>Crustacea</taxon>
        <taxon>Multicrustacea</taxon>
        <taxon>Malacostraca</taxon>
        <taxon>Eumalacostraca</taxon>
        <taxon>Peracarida</taxon>
        <taxon>Amphipoda</taxon>
        <taxon>Senticaudata</taxon>
        <taxon>Talitrida</taxon>
        <taxon>Talitroidea</taxon>
        <taxon>Hyalellidae</taxon>
        <taxon>Hyalella</taxon>
    </lineage>
</organism>
<name>A0A8B7NJL1_HYAAZ</name>
<dbReference type="OrthoDB" id="6372692at2759"/>
<proteinExistence type="predicted"/>
<dbReference type="InterPro" id="IPR005135">
    <property type="entry name" value="Endo/exonuclease/phosphatase"/>
</dbReference>
<reference evidence="3" key="1">
    <citation type="submission" date="2025-08" db="UniProtKB">
        <authorList>
            <consortium name="RefSeq"/>
        </authorList>
    </citation>
    <scope>IDENTIFICATION</scope>
    <source>
        <tissue evidence="3">Whole organism</tissue>
    </source>
</reference>
<gene>
    <name evidence="3" type="primary">LOC108670541</name>
</gene>
<sequence>MRNLHEQLPRPFLILGDVNGKHTAWGNIIDQRGRTIEHFITNCNICLLNTGETTHLHVQTGTTSAIDLSLCIPDIVNNARWSVMSDTYGSDHFPIQIDFAIHQPLPRAQIHHEKSRLKDL</sequence>
<dbReference type="Proteomes" id="UP000694843">
    <property type="component" value="Unplaced"/>
</dbReference>
<dbReference type="GeneID" id="108670541"/>
<dbReference type="PANTHER" id="PTHR33273:SF4">
    <property type="entry name" value="ENDONUCLEASE_EXONUCLEASE_PHOSPHATASE DOMAIN-CONTAINING PROTEIN"/>
    <property type="match status" value="1"/>
</dbReference>
<keyword evidence="2" id="KW-1185">Reference proteome</keyword>
<accession>A0A8B7NJL1</accession>
<dbReference type="GO" id="GO:0003824">
    <property type="term" value="F:catalytic activity"/>
    <property type="evidence" value="ECO:0007669"/>
    <property type="project" value="InterPro"/>
</dbReference>
<evidence type="ECO:0000313" key="3">
    <source>
        <dbReference type="RefSeq" id="XP_018013496.1"/>
    </source>
</evidence>
<dbReference type="SUPFAM" id="SSF56219">
    <property type="entry name" value="DNase I-like"/>
    <property type="match status" value="1"/>
</dbReference>
<dbReference type="KEGG" id="hazt:108670541"/>
<dbReference type="Pfam" id="PF14529">
    <property type="entry name" value="Exo_endo_phos_2"/>
    <property type="match status" value="1"/>
</dbReference>
<feature type="domain" description="Endonuclease/exonuclease/phosphatase" evidence="1">
    <location>
        <begin position="5"/>
        <end position="95"/>
    </location>
</feature>
<dbReference type="AlphaFoldDB" id="A0A8B7NJL1"/>
<dbReference type="RefSeq" id="XP_018013496.1">
    <property type="nucleotide sequence ID" value="XM_018158007.1"/>
</dbReference>